<feature type="compositionally biased region" description="Basic and acidic residues" evidence="6">
    <location>
        <begin position="55"/>
        <end position="108"/>
    </location>
</feature>
<comment type="subcellular location">
    <subcellularLocation>
        <location evidence="1">Nucleus speckle</location>
    </subcellularLocation>
</comment>
<dbReference type="EMBL" id="GEDV01009692">
    <property type="protein sequence ID" value="JAP78865.1"/>
    <property type="molecule type" value="Transcribed_RNA"/>
</dbReference>
<dbReference type="SMART" id="SM00544">
    <property type="entry name" value="MA3"/>
    <property type="match status" value="1"/>
</dbReference>
<dbReference type="FunFam" id="1.25.40.180:FF:000004">
    <property type="entry name" value="pre-mRNA-splicing factor CWC22 homolog"/>
    <property type="match status" value="1"/>
</dbReference>
<comment type="similarity">
    <text evidence="2">Belongs to the CWC22 family.</text>
</comment>
<feature type="region of interest" description="Disordered" evidence="6">
    <location>
        <begin position="1"/>
        <end position="463"/>
    </location>
</feature>
<evidence type="ECO:0000313" key="8">
    <source>
        <dbReference type="EMBL" id="JAP78865.1"/>
    </source>
</evidence>
<sequence>MADEKDQQAPERKVGGGPDCLQLGNESPLPEDVTGEKTSDSQDGPKQWDYFPWDRWSRERSTDSRERSVDSRDSATRERDLRYAEERKRDRERGRREEVILYRHRDSESTQSDSTEEEEAESSNESKVKAPTSTTVNESAENKRTFSKEAVPVPLSHSERTEHSAALAKHTHQKAAKTSKSPPTSKEASKRTELAKEASEGSTCVANKRNGTADQKGSGDSHSKTSRNGNKGPPMKETRHAVSDKSSDSENDHVRHTDHDRRKERRRDADADHKRVDLERRRSDAAHDHQRDSDHHRRQDRGHDRRREHDRNRDRDRKESHEQGWRGDQHRKDDHKHNRREGRSEGHRDENSRRDDHKNDRDRIQRDEQKDHQRDDRRDERRDDRRGDSRGDRRRDDRREDRRGDRRNDEQLSDLRTDQSGRGGREEPVGHKRVRKSSPDIEAEPPRKKDVITGRTGGAYIPPARLRMMQQQITDKSSVEYQRIAWEALKKSINGLVNKANVGNIDVIIKELMRENLVRGRGLLCRTIMTAQAASPTFTHVYAALVAVINTRFPQTGELILKRLVIQFRRSFRRNDKLTCMASVRFIAHLLNQQVAHEVLALEILTLLLGNSTDDSVEVAVAFLKECGMKLTELTPKGVHAIFERLRSILHEANLDKRVQYMIEVMFAIRKDGFSAHPSVVKELELVEEESQYTHLLALDDTLDGEDMLNVFKFDPEFAENEERYAEIAKDILGSDDEGEGSGGDDSDDEEEEEEEQAEENGEIIDNTETNLVALRRTIYLTIQSSLNFEECAHKLLKLELKPGQVGEMCHMILDCCAQQRTYEKFFGLLAQRFCQLKKDYAEPFEQIFLSSYDTIHRFETNKLRNVAKFFAHLLFTDAIPWNVLSHIKLTEDDTTSSSRIFIKILFQELCEYMGLPKLNERIKDPTLQDAFEGLFPRDLPKNTRFAINFFTSIGLGGLTADLREHLKSAPKPAPVSDTIVAPAAPAKKKSTSSSSDSSSDSSSSDSSSDSDSESSS</sequence>
<dbReference type="InterPro" id="IPR003890">
    <property type="entry name" value="MIF4G-like_typ-3"/>
</dbReference>
<accession>A0A131YJY6</accession>
<dbReference type="Pfam" id="PF02854">
    <property type="entry name" value="MIF4G"/>
    <property type="match status" value="1"/>
</dbReference>
<dbReference type="SUPFAM" id="SSF48371">
    <property type="entry name" value="ARM repeat"/>
    <property type="match status" value="1"/>
</dbReference>
<protein>
    <submittedName>
        <fullName evidence="8">Pre-mRNA-splicing factor CWC22</fullName>
    </submittedName>
</protein>
<feature type="compositionally biased region" description="Basic and acidic residues" evidence="6">
    <location>
        <begin position="234"/>
        <end position="430"/>
    </location>
</feature>
<dbReference type="Pfam" id="PF02847">
    <property type="entry name" value="MA3"/>
    <property type="match status" value="1"/>
</dbReference>
<dbReference type="AlphaFoldDB" id="A0A131YJY6"/>
<evidence type="ECO:0000256" key="4">
    <source>
        <dbReference type="ARBA" id="ARBA00023187"/>
    </source>
</evidence>
<evidence type="ECO:0000259" key="7">
    <source>
        <dbReference type="PROSITE" id="PS51366"/>
    </source>
</evidence>
<feature type="region of interest" description="Disordered" evidence="6">
    <location>
        <begin position="730"/>
        <end position="766"/>
    </location>
</feature>
<evidence type="ECO:0000256" key="3">
    <source>
        <dbReference type="ARBA" id="ARBA00022664"/>
    </source>
</evidence>
<feature type="compositionally biased region" description="Acidic residues" evidence="6">
    <location>
        <begin position="734"/>
        <end position="763"/>
    </location>
</feature>
<feature type="compositionally biased region" description="Polar residues" evidence="6">
    <location>
        <begin position="200"/>
        <end position="216"/>
    </location>
</feature>
<feature type="domain" description="MI" evidence="7">
    <location>
        <begin position="774"/>
        <end position="890"/>
    </location>
</feature>
<dbReference type="GO" id="GO:0003723">
    <property type="term" value="F:RNA binding"/>
    <property type="evidence" value="ECO:0007669"/>
    <property type="project" value="InterPro"/>
</dbReference>
<evidence type="ECO:0000256" key="2">
    <source>
        <dbReference type="ARBA" id="ARBA00006856"/>
    </source>
</evidence>
<dbReference type="Gene3D" id="1.25.40.180">
    <property type="match status" value="1"/>
</dbReference>
<dbReference type="InterPro" id="IPR050781">
    <property type="entry name" value="CWC22_splicing_factor"/>
</dbReference>
<feature type="compositionally biased region" description="Basic and acidic residues" evidence="6">
    <location>
        <begin position="1"/>
        <end position="14"/>
    </location>
</feature>
<feature type="compositionally biased region" description="Low complexity" evidence="6">
    <location>
        <begin position="992"/>
        <end position="1008"/>
    </location>
</feature>
<dbReference type="GO" id="GO:0071013">
    <property type="term" value="C:catalytic step 2 spliceosome"/>
    <property type="evidence" value="ECO:0007669"/>
    <property type="project" value="TreeGrafter"/>
</dbReference>
<name>A0A131YJY6_RHIAP</name>
<dbReference type="InterPro" id="IPR003891">
    <property type="entry name" value="Initiation_fac_eIF4g_MI"/>
</dbReference>
<dbReference type="GO" id="GO:0000398">
    <property type="term" value="P:mRNA splicing, via spliceosome"/>
    <property type="evidence" value="ECO:0007669"/>
    <property type="project" value="TreeGrafter"/>
</dbReference>
<reference evidence="8" key="1">
    <citation type="journal article" date="2016" name="Ticks Tick Borne Dis.">
        <title>De novo assembly and annotation of the salivary gland transcriptome of Rhipicephalus appendiculatus male and female ticks during blood feeding.</title>
        <authorList>
            <person name="de Castro M.H."/>
            <person name="de Klerk D."/>
            <person name="Pienaar R."/>
            <person name="Latif A.A."/>
            <person name="Rees D.J."/>
            <person name="Mans B.J."/>
        </authorList>
    </citation>
    <scope>NUCLEOTIDE SEQUENCE</scope>
    <source>
        <tissue evidence="8">Salivary glands</tissue>
    </source>
</reference>
<feature type="compositionally biased region" description="Basic and acidic residues" evidence="6">
    <location>
        <begin position="187"/>
        <end position="199"/>
    </location>
</feature>
<keyword evidence="3" id="KW-0507">mRNA processing</keyword>
<keyword evidence="5" id="KW-0539">Nucleus</keyword>
<dbReference type="GO" id="GO:0016607">
    <property type="term" value="C:nuclear speck"/>
    <property type="evidence" value="ECO:0007669"/>
    <property type="project" value="UniProtKB-SubCell"/>
</dbReference>
<dbReference type="SMART" id="SM00543">
    <property type="entry name" value="MIF4G"/>
    <property type="match status" value="1"/>
</dbReference>
<dbReference type="InterPro" id="IPR016024">
    <property type="entry name" value="ARM-type_fold"/>
</dbReference>
<feature type="region of interest" description="Disordered" evidence="6">
    <location>
        <begin position="970"/>
        <end position="1017"/>
    </location>
</feature>
<dbReference type="PROSITE" id="PS51366">
    <property type="entry name" value="MI"/>
    <property type="match status" value="1"/>
</dbReference>
<evidence type="ECO:0000256" key="5">
    <source>
        <dbReference type="ARBA" id="ARBA00023242"/>
    </source>
</evidence>
<evidence type="ECO:0000256" key="1">
    <source>
        <dbReference type="ARBA" id="ARBA00004324"/>
    </source>
</evidence>
<keyword evidence="4" id="KW-0508">mRNA splicing</keyword>
<dbReference type="PANTHER" id="PTHR18034:SF3">
    <property type="entry name" value="PRE-MRNA-SPLICING FACTOR CWC22 HOMOLOG"/>
    <property type="match status" value="1"/>
</dbReference>
<proteinExistence type="inferred from homology"/>
<dbReference type="PANTHER" id="PTHR18034">
    <property type="entry name" value="CELL CYCLE CONTROL PROTEIN CWF22-RELATED"/>
    <property type="match status" value="1"/>
</dbReference>
<organism evidence="8">
    <name type="scientific">Rhipicephalus appendiculatus</name>
    <name type="common">Brown ear tick</name>
    <dbReference type="NCBI Taxonomy" id="34631"/>
    <lineage>
        <taxon>Eukaryota</taxon>
        <taxon>Metazoa</taxon>
        <taxon>Ecdysozoa</taxon>
        <taxon>Arthropoda</taxon>
        <taxon>Chelicerata</taxon>
        <taxon>Arachnida</taxon>
        <taxon>Acari</taxon>
        <taxon>Parasitiformes</taxon>
        <taxon>Ixodida</taxon>
        <taxon>Ixodoidea</taxon>
        <taxon>Ixodidae</taxon>
        <taxon>Rhipicephalinae</taxon>
        <taxon>Rhipicephalus</taxon>
        <taxon>Rhipicephalus</taxon>
    </lineage>
</organism>
<evidence type="ECO:0000256" key="6">
    <source>
        <dbReference type="SAM" id="MobiDB-lite"/>
    </source>
</evidence>